<evidence type="ECO:0000256" key="3">
    <source>
        <dbReference type="ARBA" id="ARBA00023004"/>
    </source>
</evidence>
<evidence type="ECO:0000313" key="6">
    <source>
        <dbReference type="Proteomes" id="UP001458946"/>
    </source>
</evidence>
<dbReference type="InterPro" id="IPR050669">
    <property type="entry name" value="Hemerythrin"/>
</dbReference>
<keyword evidence="6" id="KW-1185">Reference proteome</keyword>
<comment type="similarity">
    <text evidence="1">Belongs to the hemerythrin family.</text>
</comment>
<dbReference type="SUPFAM" id="SSF47188">
    <property type="entry name" value="Hemerythrin-like"/>
    <property type="match status" value="1"/>
</dbReference>
<dbReference type="InterPro" id="IPR035938">
    <property type="entry name" value="Hemerythrin-like_sf"/>
</dbReference>
<proteinExistence type="inferred from homology"/>
<evidence type="ECO:0000259" key="4">
    <source>
        <dbReference type="Pfam" id="PF01814"/>
    </source>
</evidence>
<dbReference type="CDD" id="cd12107">
    <property type="entry name" value="Hemerythrin"/>
    <property type="match status" value="1"/>
</dbReference>
<evidence type="ECO:0000256" key="2">
    <source>
        <dbReference type="ARBA" id="ARBA00022723"/>
    </source>
</evidence>
<accession>A0ABP9VCA8</accession>
<dbReference type="Proteomes" id="UP001458946">
    <property type="component" value="Unassembled WGS sequence"/>
</dbReference>
<dbReference type="NCBIfam" id="TIGR02481">
    <property type="entry name" value="hemeryth_dom"/>
    <property type="match status" value="1"/>
</dbReference>
<feature type="domain" description="Hemerythrin-like" evidence="4">
    <location>
        <begin position="12"/>
        <end position="127"/>
    </location>
</feature>
<dbReference type="InterPro" id="IPR012827">
    <property type="entry name" value="Hemerythrin_metal-bd"/>
</dbReference>
<dbReference type="Gene3D" id="1.20.120.50">
    <property type="entry name" value="Hemerythrin-like"/>
    <property type="match status" value="1"/>
</dbReference>
<dbReference type="PANTHER" id="PTHR37164:SF1">
    <property type="entry name" value="BACTERIOHEMERYTHRIN"/>
    <property type="match status" value="1"/>
</dbReference>
<evidence type="ECO:0000256" key="1">
    <source>
        <dbReference type="ARBA" id="ARBA00010587"/>
    </source>
</evidence>
<evidence type="ECO:0000313" key="5">
    <source>
        <dbReference type="EMBL" id="GAA5502875.1"/>
    </source>
</evidence>
<protein>
    <submittedName>
        <fullName evidence="5">Bacteriohemerythrin</fullName>
    </submittedName>
</protein>
<reference evidence="5 6" key="1">
    <citation type="submission" date="2024-02" db="EMBL/GenBank/DDBJ databases">
        <title>Deinococcus xinjiangensis NBRC 107630.</title>
        <authorList>
            <person name="Ichikawa N."/>
            <person name="Katano-Makiyama Y."/>
            <person name="Hidaka K."/>
        </authorList>
    </citation>
    <scope>NUCLEOTIDE SEQUENCE [LARGE SCALE GENOMIC DNA]</scope>
    <source>
        <strain evidence="5 6">NBRC 107630</strain>
    </source>
</reference>
<organism evidence="5 6">
    <name type="scientific">Deinococcus xinjiangensis</name>
    <dbReference type="NCBI Taxonomy" id="457454"/>
    <lineage>
        <taxon>Bacteria</taxon>
        <taxon>Thermotogati</taxon>
        <taxon>Deinococcota</taxon>
        <taxon>Deinococci</taxon>
        <taxon>Deinococcales</taxon>
        <taxon>Deinococcaceae</taxon>
        <taxon>Deinococcus</taxon>
    </lineage>
</organism>
<keyword evidence="3" id="KW-0408">Iron</keyword>
<name>A0ABP9VCA8_9DEIO</name>
<keyword evidence="2" id="KW-0479">Metal-binding</keyword>
<dbReference type="Pfam" id="PF01814">
    <property type="entry name" value="Hemerythrin"/>
    <property type="match status" value="1"/>
</dbReference>
<dbReference type="PANTHER" id="PTHR37164">
    <property type="entry name" value="BACTERIOHEMERYTHRIN"/>
    <property type="match status" value="1"/>
</dbReference>
<dbReference type="InterPro" id="IPR012312">
    <property type="entry name" value="Hemerythrin-like"/>
</dbReference>
<gene>
    <name evidence="5" type="ORF">Dxin01_02622</name>
</gene>
<dbReference type="EMBL" id="BAABRN010000032">
    <property type="protein sequence ID" value="GAA5502875.1"/>
    <property type="molecule type" value="Genomic_DNA"/>
</dbReference>
<comment type="caution">
    <text evidence="5">The sequence shown here is derived from an EMBL/GenBank/DDBJ whole genome shotgun (WGS) entry which is preliminary data.</text>
</comment>
<sequence>MPIVWSLEYETGDRRVDSQHQHLFEYVNNLHALILTIKDGAPINKRTIEDFLFDLDTYVTVHFAYEEMCMGIRKCPLAALNKEVHAKLIAFYTDFAAKAKQDVTLEMLMTLENTLAHWLNNHICRIDISIKDAPDAGRL</sequence>